<feature type="active site" evidence="8">
    <location>
        <position position="61"/>
    </location>
</feature>
<evidence type="ECO:0000256" key="1">
    <source>
        <dbReference type="ARBA" id="ARBA00022490"/>
    </source>
</evidence>
<comment type="subcellular location">
    <subcellularLocation>
        <location evidence="8">Cytoplasm</location>
    </subcellularLocation>
</comment>
<feature type="binding site" evidence="8">
    <location>
        <position position="134"/>
    </location>
    <ligand>
        <name>Mg(2+)</name>
        <dbReference type="ChEBI" id="CHEBI:18420"/>
        <label>2</label>
    </ligand>
</feature>
<evidence type="ECO:0000256" key="8">
    <source>
        <dbReference type="HAMAP-Rule" id="MF_00420"/>
    </source>
</evidence>
<feature type="binding site" evidence="8">
    <location>
        <position position="64"/>
    </location>
    <ligand>
        <name>ATP</name>
        <dbReference type="ChEBI" id="CHEBI:30616"/>
    </ligand>
</feature>
<feature type="binding site" evidence="8">
    <location>
        <position position="534"/>
    </location>
    <ligand>
        <name>ATP</name>
        <dbReference type="ChEBI" id="CHEBI:30616"/>
    </ligand>
</feature>
<dbReference type="RefSeq" id="WP_250421665.1">
    <property type="nucleotide sequence ID" value="NZ_JAJKBJ010000005.1"/>
</dbReference>
<dbReference type="PANTHER" id="PTHR43555:SF1">
    <property type="entry name" value="PHOSPHORIBOSYLFORMYLGLYCINAMIDINE SYNTHASE SUBUNIT PURL"/>
    <property type="match status" value="1"/>
</dbReference>
<comment type="subunit">
    <text evidence="8">Monomer. Part of the FGAM synthase complex composed of 1 PurL, 1 PurQ and 2 PurS subunits.</text>
</comment>
<comment type="caution">
    <text evidence="12">The sequence shown here is derived from an EMBL/GenBank/DDBJ whole genome shotgun (WGS) entry which is preliminary data.</text>
</comment>
<dbReference type="GO" id="GO:0006189">
    <property type="term" value="P:'de novo' IMP biosynthetic process"/>
    <property type="evidence" value="ECO:0007669"/>
    <property type="project" value="UniProtKB-UniRule"/>
</dbReference>
<dbReference type="InterPro" id="IPR036676">
    <property type="entry name" value="PurM-like_C_sf"/>
</dbReference>
<feature type="active site" description="Proton acceptor" evidence="8">
    <location>
        <position position="112"/>
    </location>
</feature>
<feature type="binding site" evidence="8">
    <location>
        <position position="582"/>
    </location>
    <ligand>
        <name>substrate</name>
    </ligand>
</feature>
<evidence type="ECO:0000313" key="12">
    <source>
        <dbReference type="EMBL" id="MCL9683743.1"/>
    </source>
</evidence>
<feature type="binding site" evidence="8">
    <location>
        <position position="580"/>
    </location>
    <ligand>
        <name>Mg(2+)</name>
        <dbReference type="ChEBI" id="CHEBI:18420"/>
        <label>1</label>
    </ligand>
</feature>
<dbReference type="Proteomes" id="UP001139721">
    <property type="component" value="Unassembled WGS sequence"/>
</dbReference>
<evidence type="ECO:0000256" key="2">
    <source>
        <dbReference type="ARBA" id="ARBA00022598"/>
    </source>
</evidence>
<feature type="binding site" evidence="8">
    <location>
        <position position="110"/>
    </location>
    <ligand>
        <name>Mg(2+)</name>
        <dbReference type="ChEBI" id="CHEBI:18420"/>
        <label>1</label>
    </ligand>
</feature>
<dbReference type="InterPro" id="IPR036921">
    <property type="entry name" value="PurM-like_N_sf"/>
</dbReference>
<dbReference type="InterPro" id="IPR016188">
    <property type="entry name" value="PurM-like_N"/>
</dbReference>
<evidence type="ECO:0000256" key="6">
    <source>
        <dbReference type="ARBA" id="ARBA00022840"/>
    </source>
</evidence>
<comment type="catalytic activity">
    <reaction evidence="8">
        <text>N(2)-formyl-N(1)-(5-phospho-beta-D-ribosyl)glycinamide + L-glutamine + ATP + H2O = 2-formamido-N(1)-(5-O-phospho-beta-D-ribosyl)acetamidine + L-glutamate + ADP + phosphate + H(+)</text>
        <dbReference type="Rhea" id="RHEA:17129"/>
        <dbReference type="ChEBI" id="CHEBI:15377"/>
        <dbReference type="ChEBI" id="CHEBI:15378"/>
        <dbReference type="ChEBI" id="CHEBI:29985"/>
        <dbReference type="ChEBI" id="CHEBI:30616"/>
        <dbReference type="ChEBI" id="CHEBI:43474"/>
        <dbReference type="ChEBI" id="CHEBI:58359"/>
        <dbReference type="ChEBI" id="CHEBI:147286"/>
        <dbReference type="ChEBI" id="CHEBI:147287"/>
        <dbReference type="ChEBI" id="CHEBI:456216"/>
        <dbReference type="EC" id="6.3.5.3"/>
    </reaction>
</comment>
<feature type="domain" description="PurM-like C-terminal" evidence="10">
    <location>
        <begin position="224"/>
        <end position="385"/>
    </location>
</feature>
<keyword evidence="7 8" id="KW-0460">Magnesium</keyword>
<dbReference type="GO" id="GO:0005737">
    <property type="term" value="C:cytoplasm"/>
    <property type="evidence" value="ECO:0007669"/>
    <property type="project" value="UniProtKB-SubCell"/>
</dbReference>
<feature type="domain" description="PurM-like N-terminal" evidence="9">
    <location>
        <begin position="487"/>
        <end position="603"/>
    </location>
</feature>
<dbReference type="CDD" id="cd02204">
    <property type="entry name" value="PurL_repeat2"/>
    <property type="match status" value="1"/>
</dbReference>
<feature type="binding site" evidence="8">
    <location>
        <begin position="111"/>
        <end position="114"/>
    </location>
    <ligand>
        <name>substrate</name>
    </ligand>
</feature>
<dbReference type="InterPro" id="IPR010918">
    <property type="entry name" value="PurM-like_C_dom"/>
</dbReference>
<accession>A0A9X2CZM6</accession>
<organism evidence="12 13">
    <name type="scientific">Legionella maioricensis</name>
    <dbReference type="NCBI Taxonomy" id="2896528"/>
    <lineage>
        <taxon>Bacteria</taxon>
        <taxon>Pseudomonadati</taxon>
        <taxon>Pseudomonadota</taxon>
        <taxon>Gammaproteobacteria</taxon>
        <taxon>Legionellales</taxon>
        <taxon>Legionellaceae</taxon>
        <taxon>Legionella</taxon>
    </lineage>
</organism>
<feature type="binding site" evidence="8">
    <location>
        <position position="260"/>
    </location>
    <ligand>
        <name>substrate</name>
    </ligand>
</feature>
<dbReference type="AlphaFoldDB" id="A0A9X2CZM6"/>
<dbReference type="NCBIfam" id="NF002290">
    <property type="entry name" value="PRK01213.1"/>
    <property type="match status" value="1"/>
</dbReference>
<evidence type="ECO:0000259" key="11">
    <source>
        <dbReference type="Pfam" id="PF18072"/>
    </source>
</evidence>
<dbReference type="InterPro" id="IPR041609">
    <property type="entry name" value="PurL_linker"/>
</dbReference>
<evidence type="ECO:0000256" key="4">
    <source>
        <dbReference type="ARBA" id="ARBA00022741"/>
    </source>
</evidence>
<evidence type="ECO:0000256" key="3">
    <source>
        <dbReference type="ARBA" id="ARBA00022723"/>
    </source>
</evidence>
<dbReference type="InterPro" id="IPR010074">
    <property type="entry name" value="PRibForGlyAmidine_synth_PurL"/>
</dbReference>
<name>A0A9X2CZM6_9GAMM</name>
<proteinExistence type="inferred from homology"/>
<gene>
    <name evidence="8 12" type="primary">purL</name>
    <name evidence="12" type="ORF">LOX96_06535</name>
</gene>
<comment type="function">
    <text evidence="8">Part of the phosphoribosylformylglycinamidine synthase complex involved in the purines biosynthetic pathway. Catalyzes the ATP-dependent conversion of formylglycinamide ribonucleotide (FGAR) and glutamine to yield formylglycinamidine ribonucleotide (FGAM) and glutamate. The FGAM synthase complex is composed of three subunits. PurQ produces an ammonia molecule by converting glutamine to glutamate. PurL transfers the ammonia molecule to FGAR to form FGAM in an ATP-dependent manner. PurS interacts with PurQ and PurL and is thought to assist in the transfer of the ammonia molecule from PurQ to PurL.</text>
</comment>
<evidence type="ECO:0000259" key="9">
    <source>
        <dbReference type="Pfam" id="PF00586"/>
    </source>
</evidence>
<dbReference type="NCBIfam" id="TIGR01736">
    <property type="entry name" value="FGAM_synth_II"/>
    <property type="match status" value="1"/>
</dbReference>
<dbReference type="CDD" id="cd02203">
    <property type="entry name" value="PurL_repeat1"/>
    <property type="match status" value="1"/>
</dbReference>
<dbReference type="SUPFAM" id="SSF109736">
    <property type="entry name" value="FGAM synthase PurL, linker domain"/>
    <property type="match status" value="1"/>
</dbReference>
<dbReference type="HAMAP" id="MF_00420">
    <property type="entry name" value="PurL_2"/>
    <property type="match status" value="1"/>
</dbReference>
<dbReference type="SUPFAM" id="SSF55326">
    <property type="entry name" value="PurM N-terminal domain-like"/>
    <property type="match status" value="2"/>
</dbReference>
<evidence type="ECO:0000259" key="10">
    <source>
        <dbReference type="Pfam" id="PF02769"/>
    </source>
</evidence>
<dbReference type="Pfam" id="PF18072">
    <property type="entry name" value="FGAR-AT_linker"/>
    <property type="match status" value="1"/>
</dbReference>
<dbReference type="GO" id="GO:0005524">
    <property type="term" value="F:ATP binding"/>
    <property type="evidence" value="ECO:0007669"/>
    <property type="project" value="UniProtKB-UniRule"/>
</dbReference>
<keyword evidence="3 8" id="KW-0479">Metal-binding</keyword>
<feature type="binding site" evidence="8">
    <location>
        <position position="579"/>
    </location>
    <ligand>
        <name>ATP</name>
        <dbReference type="ChEBI" id="CHEBI:30616"/>
    </ligand>
</feature>
<keyword evidence="4 8" id="KW-0547">Nucleotide-binding</keyword>
<comment type="similarity">
    <text evidence="8">Belongs to the FGAMS family.</text>
</comment>
<evidence type="ECO:0000256" key="7">
    <source>
        <dbReference type="ARBA" id="ARBA00022842"/>
    </source>
</evidence>
<feature type="domain" description="PurM-like C-terminal" evidence="10">
    <location>
        <begin position="620"/>
        <end position="753"/>
    </location>
</feature>
<keyword evidence="6 8" id="KW-0067">ATP-binding</keyword>
<sequence length="780" mass="85002">MQKPTEILDFSSLSREEIAQSLRDHQLSLSVDEVLTIQNEFLKRPPTLAECVLWSIQGSEHCSYKSSRVHLKQFNTNGPHVILGAKEDAGVVAVAQDKQGHRYGVIISHESHNHPSQIVPYEGAATGVGGNVRDVCCMGGEVIALADSLRFGDINRSHTHWIQEGVVSGIAGYGNPLGIPNIAGDVYYDAAYNENCLVTVVTLGIVREDQIIHSYAPMNAEDYVFILVGKPTDNSGFGGASFASTTLEEDSKERNKGAVQEPNAFLQRHILKANYALFNLLREKQLIDKVGFKDLGAGGVACASIELAEAGGAYGAEIDLEKVPTGMADLLSSVILCSETQERFMWVVPPDLADTILEHYNQTFALPQVSEGARAAVIGKIRNDGLYVVNYQGRELVRAKVPDVTKGIVYNRPFVSKEAVIQEPDLAAPTDYNKILLELLGHENIASRAPVFETYDKQVQGRTHIEAGWADAGVLQPFNEDKYPEEIRKTGIALSLDQNPRYNKIDAYWGAVNAVVESVRNITAVGADPVALTDCLCFGNPEKPEQMGEFVDAVRGIVDACAAIHLKQYPDATLPVIAGNVSLYNESTKGSIPPSPMISCLGTLPDIDHAVTFDIKKSDSLLILVGERKDECGGSVYYQLFEELGAQIPKPDLKTLSREIQCVSAAIQQGLILAAHDISEGGVAVALAEMSFKNFIGITVDIKGDLSTEKLLFSESGGFILEVDKDHGSVLDALFNQHQVPYVIIGRTINQPVLQINSVINLQISKARYAWEHGLRERLL</sequence>
<evidence type="ECO:0000313" key="13">
    <source>
        <dbReference type="Proteomes" id="UP001139721"/>
    </source>
</evidence>
<dbReference type="Gene3D" id="3.90.650.10">
    <property type="entry name" value="PurM-like C-terminal domain"/>
    <property type="match status" value="2"/>
</dbReference>
<protein>
    <recommendedName>
        <fullName evidence="8">Phosphoribosylformylglycinamidine synthase subunit PurL</fullName>
        <shortName evidence="8">FGAM synthase</shortName>
        <ecNumber evidence="8">6.3.5.3</ecNumber>
    </recommendedName>
    <alternativeName>
        <fullName evidence="8">Formylglycinamide ribonucleotide amidotransferase subunit II</fullName>
        <shortName evidence="8">FGAR amidotransferase II</shortName>
        <shortName evidence="8">FGAR-AT II</shortName>
    </alternativeName>
    <alternativeName>
        <fullName evidence="8">Glutamine amidotransferase PurL</fullName>
    </alternativeName>
    <alternativeName>
        <fullName evidence="8">Phosphoribosylformylglycinamidine synthase subunit II</fullName>
    </alternativeName>
</protein>
<feature type="binding site" evidence="8">
    <location>
        <position position="294"/>
    </location>
    <ligand>
        <name>Mg(2+)</name>
        <dbReference type="ChEBI" id="CHEBI:18420"/>
        <label>2</label>
    </ligand>
</feature>
<comment type="pathway">
    <text evidence="8">Purine metabolism; IMP biosynthesis via de novo pathway; 5-amino-1-(5-phospho-D-ribosyl)imidazole from N(2)-formyl-N(1)-(5-phospho-D-ribosyl)glycinamide: step 1/2.</text>
</comment>
<dbReference type="PANTHER" id="PTHR43555">
    <property type="entry name" value="PHOSPHORIBOSYLFORMYLGLYCINAMIDINE SYNTHASE SUBUNIT PURL"/>
    <property type="match status" value="1"/>
</dbReference>
<keyword evidence="1 8" id="KW-0963">Cytoplasm</keyword>
<dbReference type="SUPFAM" id="SSF56042">
    <property type="entry name" value="PurM C-terminal domain-like"/>
    <property type="match status" value="2"/>
</dbReference>
<evidence type="ECO:0000256" key="5">
    <source>
        <dbReference type="ARBA" id="ARBA00022755"/>
    </source>
</evidence>
<keyword evidence="2 8" id="KW-0436">Ligase</keyword>
<dbReference type="Gene3D" id="3.30.1330.10">
    <property type="entry name" value="PurM-like, N-terminal domain"/>
    <property type="match status" value="2"/>
</dbReference>
<dbReference type="Pfam" id="PF00586">
    <property type="entry name" value="AIRS"/>
    <property type="match status" value="2"/>
</dbReference>
<keyword evidence="5 8" id="KW-0658">Purine biosynthesis</keyword>
<keyword evidence="13" id="KW-1185">Reference proteome</keyword>
<dbReference type="EC" id="6.3.5.3" evidence="8"/>
<feature type="domain" description="Phosphoribosylformylglycinamidine synthase linker" evidence="11">
    <location>
        <begin position="19"/>
        <end position="65"/>
    </location>
</feature>
<dbReference type="Pfam" id="PF02769">
    <property type="entry name" value="AIRS_C"/>
    <property type="match status" value="2"/>
</dbReference>
<dbReference type="GO" id="GO:0000287">
    <property type="term" value="F:magnesium ion binding"/>
    <property type="evidence" value="ECO:0007669"/>
    <property type="project" value="UniProtKB-UniRule"/>
</dbReference>
<reference evidence="12" key="1">
    <citation type="submission" date="2021-11" db="EMBL/GenBank/DDBJ databases">
        <title>Legionella maioricencis sp. nov., a new species isolated from hot water samples in Mallorca.</title>
        <authorList>
            <person name="Crespi S."/>
            <person name="Drasar V."/>
            <person name="Salva-Serra F."/>
            <person name="Jaen-Luchoro D."/>
            <person name="Pineiro-Iglesias B."/>
            <person name="Aliaga F."/>
            <person name="Fernandez-Juarez V."/>
            <person name="Coll G."/>
            <person name="Moore E.R.B."/>
            <person name="Bennasar-Figueras A."/>
        </authorList>
    </citation>
    <scope>NUCLEOTIDE SEQUENCE</scope>
    <source>
        <strain evidence="12">HCPI-6</strain>
    </source>
</reference>
<comment type="caution">
    <text evidence="8">Lacks conserved residue(s) required for the propagation of feature annotation.</text>
</comment>
<dbReference type="GO" id="GO:0004642">
    <property type="term" value="F:phosphoribosylformylglycinamidine synthase activity"/>
    <property type="evidence" value="ECO:0007669"/>
    <property type="project" value="UniProtKB-UniRule"/>
</dbReference>
<feature type="domain" description="PurM-like N-terminal" evidence="9">
    <location>
        <begin position="87"/>
        <end position="206"/>
    </location>
</feature>
<feature type="binding site" evidence="8">
    <location>
        <position position="133"/>
    </location>
    <ligand>
        <name>substrate</name>
    </ligand>
</feature>
<dbReference type="EMBL" id="JAJKBJ010000005">
    <property type="protein sequence ID" value="MCL9683743.1"/>
    <property type="molecule type" value="Genomic_DNA"/>
</dbReference>